<evidence type="ECO:0000256" key="7">
    <source>
        <dbReference type="ARBA" id="ARBA00033428"/>
    </source>
</evidence>
<dbReference type="GO" id="GO:0006207">
    <property type="term" value="P:'de novo' pyrimidine nucleobase biosynthetic process"/>
    <property type="evidence" value="ECO:0007669"/>
    <property type="project" value="InterPro"/>
</dbReference>
<dbReference type="UniPathway" id="UPA00070">
    <property type="reaction ID" value="UER00120"/>
</dbReference>
<evidence type="ECO:0000259" key="8">
    <source>
        <dbReference type="Pfam" id="PF00215"/>
    </source>
</evidence>
<dbReference type="InterPro" id="IPR018089">
    <property type="entry name" value="OMPdecase_AS"/>
</dbReference>
<gene>
    <name evidence="9" type="ORF">METZ01_LOCUS373841</name>
</gene>
<sequence>MNKRIFIACDTNKISTAKKIINSTKTNKINIGYKFGLEFWNSKNGRSFISKLKNKVIFADLKLLDIPNTCRSAIKSIKDIKNINYLTVHVSGGLEMLKTIKSVSGKIKILGVTTLTSLDNRALKQIGY</sequence>
<keyword evidence="5" id="KW-0665">Pyrimidine biosynthesis</keyword>
<dbReference type="GO" id="GO:0005829">
    <property type="term" value="C:cytosol"/>
    <property type="evidence" value="ECO:0007669"/>
    <property type="project" value="TreeGrafter"/>
</dbReference>
<evidence type="ECO:0000256" key="3">
    <source>
        <dbReference type="ARBA" id="ARBA00021923"/>
    </source>
</evidence>
<dbReference type="GO" id="GO:0044205">
    <property type="term" value="P:'de novo' UMP biosynthetic process"/>
    <property type="evidence" value="ECO:0007669"/>
    <property type="project" value="UniProtKB-UniPathway"/>
</dbReference>
<evidence type="ECO:0000256" key="2">
    <source>
        <dbReference type="ARBA" id="ARBA00012321"/>
    </source>
</evidence>
<name>A0A382THJ9_9ZZZZ</name>
<dbReference type="InterPro" id="IPR013785">
    <property type="entry name" value="Aldolase_TIM"/>
</dbReference>
<dbReference type="EC" id="4.1.1.23" evidence="2"/>
<proteinExistence type="predicted"/>
<dbReference type="GO" id="GO:0004590">
    <property type="term" value="F:orotidine-5'-phosphate decarboxylase activity"/>
    <property type="evidence" value="ECO:0007669"/>
    <property type="project" value="UniProtKB-EC"/>
</dbReference>
<dbReference type="Gene3D" id="3.20.20.70">
    <property type="entry name" value="Aldolase class I"/>
    <property type="match status" value="1"/>
</dbReference>
<dbReference type="PANTHER" id="PTHR32119">
    <property type="entry name" value="OROTIDINE 5'-PHOSPHATE DECARBOXYLASE"/>
    <property type="match status" value="1"/>
</dbReference>
<reference evidence="9" key="1">
    <citation type="submission" date="2018-05" db="EMBL/GenBank/DDBJ databases">
        <authorList>
            <person name="Lanie J.A."/>
            <person name="Ng W.-L."/>
            <person name="Kazmierczak K.M."/>
            <person name="Andrzejewski T.M."/>
            <person name="Davidsen T.M."/>
            <person name="Wayne K.J."/>
            <person name="Tettelin H."/>
            <person name="Glass J.I."/>
            <person name="Rusch D."/>
            <person name="Podicherti R."/>
            <person name="Tsui H.-C.T."/>
            <person name="Winkler M.E."/>
        </authorList>
    </citation>
    <scope>NUCLEOTIDE SEQUENCE</scope>
</reference>
<keyword evidence="6" id="KW-0456">Lyase</keyword>
<dbReference type="AlphaFoldDB" id="A0A382THJ9"/>
<dbReference type="InterPro" id="IPR001754">
    <property type="entry name" value="OMPdeCOase_dom"/>
</dbReference>
<dbReference type="EMBL" id="UINC01136300">
    <property type="protein sequence ID" value="SVD20987.1"/>
    <property type="molecule type" value="Genomic_DNA"/>
</dbReference>
<dbReference type="InterPro" id="IPR011060">
    <property type="entry name" value="RibuloseP-bd_barrel"/>
</dbReference>
<dbReference type="Pfam" id="PF00215">
    <property type="entry name" value="OMPdecase"/>
    <property type="match status" value="1"/>
</dbReference>
<evidence type="ECO:0000256" key="6">
    <source>
        <dbReference type="ARBA" id="ARBA00023239"/>
    </source>
</evidence>
<organism evidence="9">
    <name type="scientific">marine metagenome</name>
    <dbReference type="NCBI Taxonomy" id="408172"/>
    <lineage>
        <taxon>unclassified sequences</taxon>
        <taxon>metagenomes</taxon>
        <taxon>ecological metagenomes</taxon>
    </lineage>
</organism>
<feature type="non-terminal residue" evidence="9">
    <location>
        <position position="128"/>
    </location>
</feature>
<dbReference type="SUPFAM" id="SSF51366">
    <property type="entry name" value="Ribulose-phoshate binding barrel"/>
    <property type="match status" value="1"/>
</dbReference>
<evidence type="ECO:0000256" key="1">
    <source>
        <dbReference type="ARBA" id="ARBA00004861"/>
    </source>
</evidence>
<evidence type="ECO:0000256" key="5">
    <source>
        <dbReference type="ARBA" id="ARBA00022975"/>
    </source>
</evidence>
<protein>
    <recommendedName>
        <fullName evidence="3">Orotidine 5'-phosphate decarboxylase</fullName>
        <ecNumber evidence="2">4.1.1.23</ecNumber>
    </recommendedName>
    <alternativeName>
        <fullName evidence="7">OMP decarboxylase</fullName>
    </alternativeName>
</protein>
<dbReference type="InterPro" id="IPR014732">
    <property type="entry name" value="OMPdecase"/>
</dbReference>
<feature type="domain" description="Orotidine 5'-phosphate decarboxylase" evidence="8">
    <location>
        <begin position="4"/>
        <end position="125"/>
    </location>
</feature>
<dbReference type="PROSITE" id="PS00156">
    <property type="entry name" value="OMPDECASE"/>
    <property type="match status" value="1"/>
</dbReference>
<evidence type="ECO:0000313" key="9">
    <source>
        <dbReference type="EMBL" id="SVD20987.1"/>
    </source>
</evidence>
<accession>A0A382THJ9</accession>
<comment type="pathway">
    <text evidence="1">Pyrimidine metabolism; UMP biosynthesis via de novo pathway; UMP from orotate: step 2/2.</text>
</comment>
<evidence type="ECO:0000256" key="4">
    <source>
        <dbReference type="ARBA" id="ARBA00022793"/>
    </source>
</evidence>
<keyword evidence="4" id="KW-0210">Decarboxylase</keyword>
<dbReference type="PANTHER" id="PTHR32119:SF2">
    <property type="entry name" value="OROTIDINE 5'-PHOSPHATE DECARBOXYLASE"/>
    <property type="match status" value="1"/>
</dbReference>